<dbReference type="InterPro" id="IPR050204">
    <property type="entry name" value="AraC_XylS_family_regulators"/>
</dbReference>
<dbReference type="GO" id="GO:0003700">
    <property type="term" value="F:DNA-binding transcription factor activity"/>
    <property type="evidence" value="ECO:0007669"/>
    <property type="project" value="InterPro"/>
</dbReference>
<dbReference type="Gene3D" id="1.10.10.60">
    <property type="entry name" value="Homeodomain-like"/>
    <property type="match status" value="2"/>
</dbReference>
<evidence type="ECO:0000256" key="1">
    <source>
        <dbReference type="ARBA" id="ARBA00023015"/>
    </source>
</evidence>
<protein>
    <submittedName>
        <fullName evidence="5">AraC family transcriptional regulator</fullName>
    </submittedName>
</protein>
<dbReference type="EMBL" id="JAATJB010000022">
    <property type="protein sequence ID" value="NJB99830.1"/>
    <property type="molecule type" value="Genomic_DNA"/>
</dbReference>
<dbReference type="SUPFAM" id="SSF46689">
    <property type="entry name" value="Homeodomain-like"/>
    <property type="match status" value="2"/>
</dbReference>
<feature type="domain" description="HTH araC/xylS-type" evidence="4">
    <location>
        <begin position="198"/>
        <end position="296"/>
    </location>
</feature>
<organism evidence="5 6">
    <name type="scientific">Sphingomonas trueperi</name>
    <dbReference type="NCBI Taxonomy" id="53317"/>
    <lineage>
        <taxon>Bacteria</taxon>
        <taxon>Pseudomonadati</taxon>
        <taxon>Pseudomonadota</taxon>
        <taxon>Alphaproteobacteria</taxon>
        <taxon>Sphingomonadales</taxon>
        <taxon>Sphingomonadaceae</taxon>
        <taxon>Sphingomonas</taxon>
    </lineage>
</organism>
<dbReference type="PANTHER" id="PTHR46796">
    <property type="entry name" value="HTH-TYPE TRANSCRIPTIONAL ACTIVATOR RHAS-RELATED"/>
    <property type="match status" value="1"/>
</dbReference>
<proteinExistence type="predicted"/>
<dbReference type="Pfam" id="PF12833">
    <property type="entry name" value="HTH_18"/>
    <property type="match status" value="1"/>
</dbReference>
<comment type="caution">
    <text evidence="5">The sequence shown here is derived from an EMBL/GenBank/DDBJ whole genome shotgun (WGS) entry which is preliminary data.</text>
</comment>
<dbReference type="PANTHER" id="PTHR46796:SF14">
    <property type="entry name" value="TRANSCRIPTIONAL REGULATORY PROTEIN"/>
    <property type="match status" value="1"/>
</dbReference>
<dbReference type="InterPro" id="IPR020449">
    <property type="entry name" value="Tscrpt_reg_AraC-type_HTH"/>
</dbReference>
<keyword evidence="2" id="KW-0238">DNA-binding</keyword>
<dbReference type="PROSITE" id="PS01124">
    <property type="entry name" value="HTH_ARAC_FAMILY_2"/>
    <property type="match status" value="1"/>
</dbReference>
<evidence type="ECO:0000256" key="2">
    <source>
        <dbReference type="ARBA" id="ARBA00023125"/>
    </source>
</evidence>
<sequence length="300" mass="33834">MTDAYQNRSQRFLRAPAISTLDLGVGVHRISATRAWSGTENNGFTLPHAQEEAFMLSLQLVDYSGDILLKDRKLSFRQQRANELQLYDYRRPWSANLRSAYDCVNFHVPLEALNSALQTSEKRRVQTLRYQAGEPMSDPVFAALVRAILPSLLRPEEANLLFLSHVSLALATHVADRYAELALPRATIRSRLAPWQERRAKEMIDANIGGGLSQQALADACGLSAGYFARAFRETVGMPPHKWLLVRRVEHAKHLLHRSDIGLAEIATACGFADQSHFTRVFCRLEGATPGVWRRQHRYG</sequence>
<dbReference type="InterPro" id="IPR009057">
    <property type="entry name" value="Homeodomain-like_sf"/>
</dbReference>
<evidence type="ECO:0000256" key="3">
    <source>
        <dbReference type="ARBA" id="ARBA00023163"/>
    </source>
</evidence>
<dbReference type="InterPro" id="IPR018060">
    <property type="entry name" value="HTH_AraC"/>
</dbReference>
<keyword evidence="3" id="KW-0804">Transcription</keyword>
<dbReference type="RefSeq" id="WP_125972375.1">
    <property type="nucleotide sequence ID" value="NZ_BAAADY010000033.1"/>
</dbReference>
<reference evidence="5 6" key="1">
    <citation type="submission" date="2020-03" db="EMBL/GenBank/DDBJ databases">
        <title>Genomic Encyclopedia of Type Strains, Phase IV (KMG-IV): sequencing the most valuable type-strain genomes for metagenomic binning, comparative biology and taxonomic classification.</title>
        <authorList>
            <person name="Goeker M."/>
        </authorList>
    </citation>
    <scope>NUCLEOTIDE SEQUENCE [LARGE SCALE GENOMIC DNA]</scope>
    <source>
        <strain evidence="5 6">DSM 7225</strain>
    </source>
</reference>
<dbReference type="AlphaFoldDB" id="A0A7X5Y4X5"/>
<accession>A0A7X5Y4X5</accession>
<evidence type="ECO:0000313" key="5">
    <source>
        <dbReference type="EMBL" id="NJB99830.1"/>
    </source>
</evidence>
<gene>
    <name evidence="5" type="ORF">GGR89_004176</name>
</gene>
<dbReference type="PRINTS" id="PR00032">
    <property type="entry name" value="HTHARAC"/>
</dbReference>
<dbReference type="SMART" id="SM00342">
    <property type="entry name" value="HTH_ARAC"/>
    <property type="match status" value="1"/>
</dbReference>
<name>A0A7X5Y4X5_9SPHN</name>
<keyword evidence="6" id="KW-1185">Reference proteome</keyword>
<keyword evidence="1" id="KW-0805">Transcription regulation</keyword>
<evidence type="ECO:0000313" key="6">
    <source>
        <dbReference type="Proteomes" id="UP000531251"/>
    </source>
</evidence>
<evidence type="ECO:0000259" key="4">
    <source>
        <dbReference type="PROSITE" id="PS01124"/>
    </source>
</evidence>
<dbReference type="Proteomes" id="UP000531251">
    <property type="component" value="Unassembled WGS sequence"/>
</dbReference>
<dbReference type="GO" id="GO:0043565">
    <property type="term" value="F:sequence-specific DNA binding"/>
    <property type="evidence" value="ECO:0007669"/>
    <property type="project" value="InterPro"/>
</dbReference>